<comment type="caution">
    <text evidence="2">The sequence shown here is derived from an EMBL/GenBank/DDBJ whole genome shotgun (WGS) entry which is preliminary data.</text>
</comment>
<proteinExistence type="predicted"/>
<dbReference type="EMBL" id="VRKQ01000010">
    <property type="protein sequence ID" value="TXG36692.1"/>
    <property type="molecule type" value="Genomic_DNA"/>
</dbReference>
<keyword evidence="1" id="KW-1133">Transmembrane helix</keyword>
<dbReference type="RefSeq" id="WP_147767617.1">
    <property type="nucleotide sequence ID" value="NZ_VRKQ01000010.1"/>
</dbReference>
<evidence type="ECO:0000313" key="3">
    <source>
        <dbReference type="Proteomes" id="UP000321080"/>
    </source>
</evidence>
<dbReference type="Proteomes" id="UP000321080">
    <property type="component" value="Unassembled WGS sequence"/>
</dbReference>
<name>A0A5C7GGQ1_9FLAO</name>
<gene>
    <name evidence="2" type="ORF">FUA22_08915</name>
</gene>
<sequence length="172" mass="19730">MKKRLLKILKRILITVLILFVIVFISNEIVYRTSIPENFEESNWNGKWSSSEYALISGKVLTTIPEKNNTDFKSETLIYYNLWSLYKPGQNKIVELSGNFSESDINGNNLAQKRRPNERVQSNPSFFKAKLSFGNGQLIEYGGIKDNDGIEINGEYDSSFPMDKGTFELNKK</sequence>
<dbReference type="OrthoDB" id="1162710at2"/>
<dbReference type="AlphaFoldDB" id="A0A5C7GGQ1"/>
<feature type="transmembrane region" description="Helical" evidence="1">
    <location>
        <begin position="12"/>
        <end position="31"/>
    </location>
</feature>
<evidence type="ECO:0000256" key="1">
    <source>
        <dbReference type="SAM" id="Phobius"/>
    </source>
</evidence>
<protein>
    <submittedName>
        <fullName evidence="2">Uncharacterized protein</fullName>
    </submittedName>
</protein>
<reference evidence="2 3" key="1">
    <citation type="submission" date="2019-08" db="EMBL/GenBank/DDBJ databases">
        <title>Seonamhaeicola sediminis sp. nov., isolated from marine sediment.</title>
        <authorList>
            <person name="Cao W.R."/>
        </authorList>
    </citation>
    <scope>NUCLEOTIDE SEQUENCE [LARGE SCALE GENOMIC DNA]</scope>
    <source>
        <strain evidence="2 3">1505</strain>
    </source>
</reference>
<keyword evidence="1" id="KW-0472">Membrane</keyword>
<keyword evidence="3" id="KW-1185">Reference proteome</keyword>
<evidence type="ECO:0000313" key="2">
    <source>
        <dbReference type="EMBL" id="TXG36692.1"/>
    </source>
</evidence>
<accession>A0A5C7GGQ1</accession>
<keyword evidence="1" id="KW-0812">Transmembrane</keyword>
<organism evidence="2 3">
    <name type="scientific">Seonamhaeicola maritimus</name>
    <dbReference type="NCBI Taxonomy" id="2591822"/>
    <lineage>
        <taxon>Bacteria</taxon>
        <taxon>Pseudomonadati</taxon>
        <taxon>Bacteroidota</taxon>
        <taxon>Flavobacteriia</taxon>
        <taxon>Flavobacteriales</taxon>
        <taxon>Flavobacteriaceae</taxon>
    </lineage>
</organism>